<feature type="transmembrane region" description="Helical" evidence="6">
    <location>
        <begin position="362"/>
        <end position="380"/>
    </location>
</feature>
<dbReference type="GO" id="GO:0046872">
    <property type="term" value="F:metal ion binding"/>
    <property type="evidence" value="ECO:0007669"/>
    <property type="project" value="UniProtKB-KW"/>
</dbReference>
<evidence type="ECO:0000313" key="8">
    <source>
        <dbReference type="EMBL" id="SNQ61333.1"/>
    </source>
</evidence>
<dbReference type="InterPro" id="IPR019020">
    <property type="entry name" value="Cyt-c552/DMSO_Rdtase_haem-bd"/>
</dbReference>
<evidence type="ECO:0000256" key="1">
    <source>
        <dbReference type="ARBA" id="ARBA00022448"/>
    </source>
</evidence>
<keyword evidence="4" id="KW-0249">Electron transport</keyword>
<keyword evidence="6" id="KW-1133">Transmembrane helix</keyword>
<keyword evidence="6" id="KW-0472">Membrane</keyword>
<evidence type="ECO:0000256" key="3">
    <source>
        <dbReference type="ARBA" id="ARBA00022723"/>
    </source>
</evidence>
<dbReference type="EMBL" id="FZMP01000178">
    <property type="protein sequence ID" value="SNQ61333.1"/>
    <property type="molecule type" value="Genomic_DNA"/>
</dbReference>
<protein>
    <submittedName>
        <fullName evidence="8">Ethylbenzene dehydrogenase</fullName>
    </submittedName>
</protein>
<evidence type="ECO:0000313" key="9">
    <source>
        <dbReference type="Proteomes" id="UP000218615"/>
    </source>
</evidence>
<gene>
    <name evidence="8" type="ORF">MNV_330001</name>
</gene>
<proteinExistence type="predicted"/>
<evidence type="ECO:0000256" key="4">
    <source>
        <dbReference type="ARBA" id="ARBA00022982"/>
    </source>
</evidence>
<dbReference type="CDD" id="cd09625">
    <property type="entry name" value="DOMON_like_cytochrome"/>
    <property type="match status" value="1"/>
</dbReference>
<evidence type="ECO:0000256" key="5">
    <source>
        <dbReference type="ARBA" id="ARBA00023004"/>
    </source>
</evidence>
<keyword evidence="2" id="KW-0349">Heme</keyword>
<dbReference type="SUPFAM" id="SSF49344">
    <property type="entry name" value="CBD9-like"/>
    <property type="match status" value="1"/>
</dbReference>
<reference evidence="9" key="1">
    <citation type="submission" date="2017-06" db="EMBL/GenBank/DDBJ databases">
        <authorList>
            <person name="Cremers G."/>
        </authorList>
    </citation>
    <scope>NUCLEOTIDE SEQUENCE [LARGE SCALE GENOMIC DNA]</scope>
</reference>
<accession>A0A284VQ59</accession>
<evidence type="ECO:0000256" key="2">
    <source>
        <dbReference type="ARBA" id="ARBA00022617"/>
    </source>
</evidence>
<dbReference type="AlphaFoldDB" id="A0A284VQ59"/>
<keyword evidence="5" id="KW-0408">Iron</keyword>
<dbReference type="Pfam" id="PF09459">
    <property type="entry name" value="EB_dh"/>
    <property type="match status" value="1"/>
</dbReference>
<dbReference type="OrthoDB" id="147163at2157"/>
<organism evidence="8 9">
    <name type="scientific">Candidatus Methanoperedens nitratireducens</name>
    <dbReference type="NCBI Taxonomy" id="1392998"/>
    <lineage>
        <taxon>Archaea</taxon>
        <taxon>Methanobacteriati</taxon>
        <taxon>Methanobacteriota</taxon>
        <taxon>Stenosarchaea group</taxon>
        <taxon>Methanomicrobia</taxon>
        <taxon>Methanosarcinales</taxon>
        <taxon>ANME-2 cluster</taxon>
        <taxon>Candidatus Methanoperedentaceae</taxon>
        <taxon>Candidatus Methanoperedens</taxon>
    </lineage>
</organism>
<keyword evidence="9" id="KW-1185">Reference proteome</keyword>
<dbReference type="SMART" id="SM00887">
    <property type="entry name" value="EB_dh"/>
    <property type="match status" value="1"/>
</dbReference>
<dbReference type="Proteomes" id="UP000218615">
    <property type="component" value="Unassembled WGS sequence"/>
</dbReference>
<keyword evidence="6" id="KW-0812">Transmembrane</keyword>
<name>A0A284VQ59_9EURY</name>
<evidence type="ECO:0000259" key="7">
    <source>
        <dbReference type="SMART" id="SM00887"/>
    </source>
</evidence>
<dbReference type="RefSeq" id="WP_096206036.1">
    <property type="nucleotide sequence ID" value="NZ_FZMP01000178.1"/>
</dbReference>
<sequence>MELGKVNINNSIVAGLVIWLLLGAGAGSAGTLTSVKVTIAPVIDGTPEAVWDQASAMTVNVAGGANTGSHTVTLKSVYTDDSVYFLAQWNDPTESLRRMPWQKQANGSWNVLQTPDAKEGGENTYYEDKFAQIWNINMPSFDAQGCIATCHVGENSDVKDYGNKYAPNPGETGDIWHMKIVRTNPTGYIDDQFLDSTRYNKTSAPEAGRHSDPGVVPYYNNINAARNAPNYTSPTQPAQINKTYWIFDDQKQPFNDTYRANDEIAAIIARPPTGDRADIQGKAVYTDGKWTMEYGRKLTTGSQNDVQFSDMKKEYSFGTAIFDNAQVRHSYESGVSKLVFTEATPTATTPAATTPAPTPTEAPAFEIAFAIGALLVALLVRRRY</sequence>
<evidence type="ECO:0000256" key="6">
    <source>
        <dbReference type="SAM" id="Phobius"/>
    </source>
</evidence>
<dbReference type="Gene3D" id="2.60.40.1190">
    <property type="match status" value="1"/>
</dbReference>
<dbReference type="GO" id="GO:0020037">
    <property type="term" value="F:heme binding"/>
    <property type="evidence" value="ECO:0007669"/>
    <property type="project" value="InterPro"/>
</dbReference>
<keyword evidence="1" id="KW-0813">Transport</keyword>
<feature type="domain" description="Cytochrome c-552/DMSO reductase-like haem-binding" evidence="7">
    <location>
        <begin position="48"/>
        <end position="334"/>
    </location>
</feature>
<keyword evidence="3" id="KW-0479">Metal-binding</keyword>